<reference evidence="1 2" key="1">
    <citation type="submission" date="2020-09" db="EMBL/GenBank/DDBJ databases">
        <title>Genome sequences of type strains of Chitinophaga qingshengii and Chitinophaga varians.</title>
        <authorList>
            <person name="Kittiwongwattana C."/>
        </authorList>
    </citation>
    <scope>NUCLEOTIDE SEQUENCE [LARGE SCALE GENOMIC DNA]</scope>
    <source>
        <strain evidence="1 2">JCM 30026</strain>
    </source>
</reference>
<dbReference type="PROSITE" id="PS51257">
    <property type="entry name" value="PROKAR_LIPOPROTEIN"/>
    <property type="match status" value="1"/>
</dbReference>
<comment type="caution">
    <text evidence="1">The sequence shown here is derived from an EMBL/GenBank/DDBJ whole genome shotgun (WGS) entry which is preliminary data.</text>
</comment>
<sequence length="142" mass="15222">MNRILLLLLTTVLFTACRQKPASNGNARIVFDAGGLNFIASSLHPGQETMSALYGNDSARQSLLKGGQPAAGSVIKLVTWRFHDNPQYTGSKINGELLSVESIHTEAAGSIAYQLDFGALSQPAPATTRIQYILGYKPVSFP</sequence>
<proteinExistence type="predicted"/>
<dbReference type="EMBL" id="JACVFC010000001">
    <property type="protein sequence ID" value="MBC9929220.1"/>
    <property type="molecule type" value="Genomic_DNA"/>
</dbReference>
<name>A0ABR7TGY0_9BACT</name>
<dbReference type="RefSeq" id="WP_188086363.1">
    <property type="nucleotide sequence ID" value="NZ_JACVFC010000001.1"/>
</dbReference>
<gene>
    <name evidence="1" type="ORF">ICL07_02475</name>
</gene>
<protein>
    <submittedName>
        <fullName evidence="1">Uncharacterized protein</fullName>
    </submittedName>
</protein>
<accession>A0ABR7TGY0</accession>
<keyword evidence="2" id="KW-1185">Reference proteome</keyword>
<organism evidence="1 2">
    <name type="scientific">Chitinophaga qingshengii</name>
    <dbReference type="NCBI Taxonomy" id="1569794"/>
    <lineage>
        <taxon>Bacteria</taxon>
        <taxon>Pseudomonadati</taxon>
        <taxon>Bacteroidota</taxon>
        <taxon>Chitinophagia</taxon>
        <taxon>Chitinophagales</taxon>
        <taxon>Chitinophagaceae</taxon>
        <taxon>Chitinophaga</taxon>
    </lineage>
</organism>
<dbReference type="Proteomes" id="UP000659124">
    <property type="component" value="Unassembled WGS sequence"/>
</dbReference>
<evidence type="ECO:0000313" key="2">
    <source>
        <dbReference type="Proteomes" id="UP000659124"/>
    </source>
</evidence>
<evidence type="ECO:0000313" key="1">
    <source>
        <dbReference type="EMBL" id="MBC9929220.1"/>
    </source>
</evidence>